<dbReference type="EMBL" id="CAJOBD010001918">
    <property type="protein sequence ID" value="CAF3840876.1"/>
    <property type="molecule type" value="Genomic_DNA"/>
</dbReference>
<dbReference type="InterPro" id="IPR032675">
    <property type="entry name" value="LRR_dom_sf"/>
</dbReference>
<accession>A0A813W1S5</accession>
<dbReference type="PANTHER" id="PTHR24114">
    <property type="entry name" value="LEUCINE RICH REPEAT FAMILY PROTEIN"/>
    <property type="match status" value="1"/>
</dbReference>
<comment type="caution">
    <text evidence="1">The sequence shown here is derived from an EMBL/GenBank/DDBJ whole genome shotgun (WGS) entry which is preliminary data.</text>
</comment>
<dbReference type="PANTHER" id="PTHR24114:SF2">
    <property type="entry name" value="F-BOX DOMAIN-CONTAINING PROTEIN-RELATED"/>
    <property type="match status" value="1"/>
</dbReference>
<proteinExistence type="predicted"/>
<protein>
    <submittedName>
        <fullName evidence="1">Uncharacterized protein</fullName>
    </submittedName>
</protein>
<dbReference type="InterPro" id="IPR052394">
    <property type="entry name" value="LRR-containing"/>
</dbReference>
<dbReference type="InterPro" id="IPR001611">
    <property type="entry name" value="Leu-rich_rpt"/>
</dbReference>
<sequence>MFSTEALQDIAEDAASELGDDAYYRDDDLAEEIDIKTNIEDNSNRPATTKSVHLQQSRPRAYDFSANNLRRDQTIERIIDSRRSSIIENEYTNLAQITSQNRRSPHVVRLNSIKSRSMTIQTENDIHNNDIKDRIVNSQNSKNIPLTSTLQFDNEKWDDGLNTDFDKQSIASIDKSSLQIYEDTCKRLNICPCSMIIRSLNTTKINLENYGLGSKGSAALAVALVRNTTVVSLNLSGNNIGSGGMSYIYQILMDNTFIEEYDLSYNNLGTKGIRKLAAGVVSNAHIKTLNIAGNELTASDINIFLSKLEDHSNLKDLNLSHNKLDKEGGVYVAKWLSDNSTLLNLDVSWCSIRLMGARALAEAIGSNNKLISLNLSNNSFINDTVEFLTNSLTRNMTLNILNLSGNQIFCRYDTRIKEDPSILITGKESFIYKMFVAAATNQALKIFQIGKNHLDARCIMIMLEALSKLDNISLEELDLTGLTLSLKQNSDIHKFFENHPKFTCYVGPIRQTVEHFANNLLNSIHKHCKENQINLGNIFKPNEENFMSNSTITYDEFREGLKTVKIPFPVAQIENIMKYLGRDDDEGTISFSSLEME</sequence>
<organism evidence="1 3">
    <name type="scientific">Rotaria sordida</name>
    <dbReference type="NCBI Taxonomy" id="392033"/>
    <lineage>
        <taxon>Eukaryota</taxon>
        <taxon>Metazoa</taxon>
        <taxon>Spiralia</taxon>
        <taxon>Gnathifera</taxon>
        <taxon>Rotifera</taxon>
        <taxon>Eurotatoria</taxon>
        <taxon>Bdelloidea</taxon>
        <taxon>Philodinida</taxon>
        <taxon>Philodinidae</taxon>
        <taxon>Rotaria</taxon>
    </lineage>
</organism>
<evidence type="ECO:0000313" key="1">
    <source>
        <dbReference type="EMBL" id="CAF0854283.1"/>
    </source>
</evidence>
<dbReference type="Proteomes" id="UP000663836">
    <property type="component" value="Unassembled WGS sequence"/>
</dbReference>
<dbReference type="SUPFAM" id="SSF52047">
    <property type="entry name" value="RNI-like"/>
    <property type="match status" value="1"/>
</dbReference>
<name>A0A813W1S5_9BILA</name>
<dbReference type="Proteomes" id="UP000663864">
    <property type="component" value="Unassembled WGS sequence"/>
</dbReference>
<dbReference type="EMBL" id="CAJNOT010000128">
    <property type="protein sequence ID" value="CAF0854283.1"/>
    <property type="molecule type" value="Genomic_DNA"/>
</dbReference>
<reference evidence="1" key="1">
    <citation type="submission" date="2021-02" db="EMBL/GenBank/DDBJ databases">
        <authorList>
            <person name="Nowell W R."/>
        </authorList>
    </citation>
    <scope>NUCLEOTIDE SEQUENCE</scope>
</reference>
<dbReference type="Gene3D" id="3.80.10.10">
    <property type="entry name" value="Ribonuclease Inhibitor"/>
    <property type="match status" value="2"/>
</dbReference>
<dbReference type="AlphaFoldDB" id="A0A813W1S5"/>
<evidence type="ECO:0000313" key="2">
    <source>
        <dbReference type="EMBL" id="CAF3840876.1"/>
    </source>
</evidence>
<evidence type="ECO:0000313" key="3">
    <source>
        <dbReference type="Proteomes" id="UP000663864"/>
    </source>
</evidence>
<dbReference type="Pfam" id="PF13516">
    <property type="entry name" value="LRR_6"/>
    <property type="match status" value="6"/>
</dbReference>
<dbReference type="SMART" id="SM00368">
    <property type="entry name" value="LRR_RI"/>
    <property type="match status" value="7"/>
</dbReference>
<gene>
    <name evidence="2" type="ORF">JBS370_LOCUS17643</name>
    <name evidence="1" type="ORF">ZHD862_LOCUS5037</name>
</gene>